<dbReference type="EMBL" id="WJIF01000003">
    <property type="protein sequence ID" value="MRG59794.1"/>
    <property type="molecule type" value="Genomic_DNA"/>
</dbReference>
<keyword evidence="2" id="KW-1185">Reference proteome</keyword>
<protein>
    <submittedName>
        <fullName evidence="1">Uncharacterized protein</fullName>
    </submittedName>
</protein>
<dbReference type="Proteomes" id="UP000431080">
    <property type="component" value="Unassembled WGS sequence"/>
</dbReference>
<sequence length="234" mass="24613">MAFGLALALGACSTPSEPEPTPTSDDLFSAKAGVTSSINSFFGFLALGASEAAAAEKTDLDVDLESPLALLLSDGIYMYNDDRAKLLAIDEVSVASDEEHAEATVTYELAGSELTERIELVRIAEHDDQPDDYAVMLPKDAVGFDPTGAELLPPDTVYRIGEADVSAAFREAIGWAGTDGTLPRLPAFGGTYPVEITVPGDGGFTDTLVWQTSTFYGGHESDGALAEFAHAHGF</sequence>
<dbReference type="AlphaFoldDB" id="A0A6I2F699"/>
<evidence type="ECO:0000313" key="2">
    <source>
        <dbReference type="Proteomes" id="UP000431080"/>
    </source>
</evidence>
<name>A0A6I2F699_9MICO</name>
<evidence type="ECO:0000313" key="1">
    <source>
        <dbReference type="EMBL" id="MRG59794.1"/>
    </source>
</evidence>
<organism evidence="1 2">
    <name type="scientific">Agromyces agglutinans</name>
    <dbReference type="NCBI Taxonomy" id="2662258"/>
    <lineage>
        <taxon>Bacteria</taxon>
        <taxon>Bacillati</taxon>
        <taxon>Actinomycetota</taxon>
        <taxon>Actinomycetes</taxon>
        <taxon>Micrococcales</taxon>
        <taxon>Microbacteriaceae</taxon>
        <taxon>Agromyces</taxon>
    </lineage>
</organism>
<gene>
    <name evidence="1" type="ORF">GE115_07925</name>
</gene>
<comment type="caution">
    <text evidence="1">The sequence shown here is derived from an EMBL/GenBank/DDBJ whole genome shotgun (WGS) entry which is preliminary data.</text>
</comment>
<accession>A0A6I2F699</accession>
<proteinExistence type="predicted"/>
<dbReference type="RefSeq" id="WP_153684221.1">
    <property type="nucleotide sequence ID" value="NZ_WJIF01000003.1"/>
</dbReference>
<reference evidence="1 2" key="1">
    <citation type="submission" date="2019-10" db="EMBL/GenBank/DDBJ databases">
        <authorList>
            <person name="Nie G."/>
            <person name="Ming H."/>
            <person name="Yi B."/>
        </authorList>
    </citation>
    <scope>NUCLEOTIDE SEQUENCE [LARGE SCALE GENOMIC DNA]</scope>
    <source>
        <strain evidence="1 2">CFH 90414</strain>
    </source>
</reference>